<dbReference type="EMBL" id="NWUJ01000006">
    <property type="protein sequence ID" value="PFH34500.1"/>
    <property type="molecule type" value="Genomic_DNA"/>
</dbReference>
<keyword evidence="5" id="KW-1185">Reference proteome</keyword>
<dbReference type="VEuPathDB" id="ToxoDB:BESB_065320"/>
<evidence type="ECO:0000313" key="4">
    <source>
        <dbReference type="EMBL" id="PFH34500.1"/>
    </source>
</evidence>
<gene>
    <name evidence="4" type="ORF">BESB_065320</name>
</gene>
<feature type="compositionally biased region" description="Basic and acidic residues" evidence="3">
    <location>
        <begin position="970"/>
        <end position="979"/>
    </location>
</feature>
<feature type="coiled-coil region" evidence="2">
    <location>
        <begin position="984"/>
        <end position="1080"/>
    </location>
</feature>
<reference evidence="4 5" key="1">
    <citation type="submission" date="2017-09" db="EMBL/GenBank/DDBJ databases">
        <title>Genome sequencing of Besnoitia besnoiti strain Bb-Ger1.</title>
        <authorList>
            <person name="Schares G."/>
            <person name="Venepally P."/>
            <person name="Lorenzi H.A."/>
        </authorList>
    </citation>
    <scope>NUCLEOTIDE SEQUENCE [LARGE SCALE GENOMIC DNA]</scope>
    <source>
        <strain evidence="4 5">Bb-Ger1</strain>
    </source>
</reference>
<keyword evidence="1 2" id="KW-0175">Coiled coil</keyword>
<evidence type="ECO:0000256" key="2">
    <source>
        <dbReference type="SAM" id="Coils"/>
    </source>
</evidence>
<comment type="caution">
    <text evidence="4">The sequence shown here is derived from an EMBL/GenBank/DDBJ whole genome shotgun (WGS) entry which is preliminary data.</text>
</comment>
<dbReference type="AlphaFoldDB" id="A0A2A9MGG1"/>
<evidence type="ECO:0000313" key="5">
    <source>
        <dbReference type="Proteomes" id="UP000224006"/>
    </source>
</evidence>
<feature type="coiled-coil region" evidence="2">
    <location>
        <begin position="285"/>
        <end position="466"/>
    </location>
</feature>
<sequence length="1214" mass="138459">MPTLAGITNLDPEETLRLWRAEQEQQHLDADQTIALWKKFKKEHHSIESFIGHVKQLIDLWPQAKCAGVCRKNHSRFRSVFNTAIGDANDYAGDGIAEGWNSLAAMFTSPQSNEAAAEAAARTAAERGDSDGVAEVALHRPTGHSTEEKLHGHDANHALSCSCKKVHAKPHSNDDMETQELQHKLSRKVAQLTKVIFHLNVKHEENDAYVKAVAEAYEREVESIVADVNIKLRSCVDAFEGQQQQQITEQELENVLGQLQATKEILVADAQSYHRQCVDSVEKCKEEYASRAREYAEEVAAATEETRRWTSQMKQALESLNANRNELSQLPVERKKDFSLQADVKRLDEELEQLRKANRQLESDLKEAKGLADQTQIEAERRWRRLEVAQAKASALENALQLSNRHAEDLKQAAKETERRNAQAIAELQLNCKSLDEAVETKSKEIQDLTERLVAAERASQVVSEEKRSLEIAVKECDEKIAMLGERIAERDKEMHLRGTELISGMQQWIAFYEQEIEQLKAQLSQAEIASSRAAEERKGVEEELLSLKRRRDELEQQTLPQLTEDIRRLKEDVDRMDKLKELYADVELKRVQKEEDLRKSEDRCKQLQEALESQAKAHDAEKAELKDAQTKALYSFMVQRAQHQTELDQMVEQIAGLRRTIAEQEERLADTSKDEALAQMRSALAQLQTDFDEVSQAETEASEQLRSKRAELVSSLETHEAEMRSLRVAVLELKEEKAQMEVILQDSQKASKREAAEAWERETFLRKEAEKQKRRMEELEERTSSLVAKTRSLKEENEKLARECEEKLEAMEVVHSHERETWRRDAQNLRKEAADRLRREQQALALAEKRHVENTDKLQRQHRAELDAAKLALHKEAKEQLSDLKQKCDAAAAQRAQAAKAQMEAAVVAHAAERENLKLQFQKQIADVEAQMRRRLERSQQKEQELLQQYEEKKQERDINPLLPTGSHGKPEIRESEGRHSAIEALRGEVTALNGRLEDLSAAMQSSEARHVEEVQRLCEENAEKLEEMERSHTQKCADTEARYEQALEAKKYEVEFLQREHAQRLEKARKEVNDLHAKLQGPLPREEDLHLIALLNDRLLYCEGQMDYLQEKVRTYKLELLNRETNYNKLFNANPVTGVVGPLVPQSSTSTRRSDSGPPASEDPKTLLSSPACPALGAPCEGGSSKLGALANFLKDKISQKKLVGADRRLSA</sequence>
<name>A0A2A9MGG1_BESBE</name>
<protein>
    <submittedName>
        <fullName evidence="4">Uncharacterized protein</fullName>
    </submittedName>
</protein>
<evidence type="ECO:0000256" key="3">
    <source>
        <dbReference type="SAM" id="MobiDB-lite"/>
    </source>
</evidence>
<feature type="region of interest" description="Disordered" evidence="3">
    <location>
        <begin position="1144"/>
        <end position="1174"/>
    </location>
</feature>
<feature type="region of interest" description="Disordered" evidence="3">
    <location>
        <begin position="952"/>
        <end position="979"/>
    </location>
</feature>
<dbReference type="RefSeq" id="XP_029218509.1">
    <property type="nucleotide sequence ID" value="XM_029364926.1"/>
</dbReference>
<dbReference type="PANTHER" id="PTHR18870">
    <property type="entry name" value="PROTEIN TAG-278-RELATED"/>
    <property type="match status" value="1"/>
</dbReference>
<dbReference type="GeneID" id="40311459"/>
<accession>A0A2A9MGG1</accession>
<organism evidence="4 5">
    <name type="scientific">Besnoitia besnoiti</name>
    <name type="common">Apicomplexan protozoan</name>
    <dbReference type="NCBI Taxonomy" id="94643"/>
    <lineage>
        <taxon>Eukaryota</taxon>
        <taxon>Sar</taxon>
        <taxon>Alveolata</taxon>
        <taxon>Apicomplexa</taxon>
        <taxon>Conoidasida</taxon>
        <taxon>Coccidia</taxon>
        <taxon>Eucoccidiorida</taxon>
        <taxon>Eimeriorina</taxon>
        <taxon>Sarcocystidae</taxon>
        <taxon>Besnoitia</taxon>
    </lineage>
</organism>
<evidence type="ECO:0000256" key="1">
    <source>
        <dbReference type="ARBA" id="ARBA00023054"/>
    </source>
</evidence>
<dbReference type="OrthoDB" id="2279155at2759"/>
<proteinExistence type="predicted"/>
<dbReference type="Proteomes" id="UP000224006">
    <property type="component" value="Chromosome VI"/>
</dbReference>
<dbReference type="KEGG" id="bbes:BESB_065320"/>
<feature type="coiled-coil region" evidence="2">
    <location>
        <begin position="503"/>
        <end position="851"/>
    </location>
</feature>
<dbReference type="STRING" id="94643.A0A2A9MGG1"/>
<dbReference type="PANTHER" id="PTHR18870:SF9">
    <property type="entry name" value="PROTEIN TAG-278-RELATED"/>
    <property type="match status" value="1"/>
</dbReference>